<dbReference type="SUPFAM" id="SSF46689">
    <property type="entry name" value="Homeodomain-like"/>
    <property type="match status" value="1"/>
</dbReference>
<dbReference type="Proteomes" id="UP000568877">
    <property type="component" value="Unassembled WGS sequence"/>
</dbReference>
<evidence type="ECO:0008006" key="3">
    <source>
        <dbReference type="Google" id="ProtNLM"/>
    </source>
</evidence>
<comment type="caution">
    <text evidence="1">The sequence shown here is derived from an EMBL/GenBank/DDBJ whole genome shotgun (WGS) entry which is preliminary data.</text>
</comment>
<proteinExistence type="predicted"/>
<protein>
    <recommendedName>
        <fullName evidence="3">DUF433 domain-containing protein</fullName>
    </recommendedName>
</protein>
<dbReference type="InterPro" id="IPR007367">
    <property type="entry name" value="DUF433"/>
</dbReference>
<gene>
    <name evidence="1" type="ORF">HKBW3S42_01922</name>
</gene>
<evidence type="ECO:0000313" key="1">
    <source>
        <dbReference type="EMBL" id="GFP33585.1"/>
    </source>
</evidence>
<dbReference type="InterPro" id="IPR009057">
    <property type="entry name" value="Homeodomain-like_sf"/>
</dbReference>
<organism evidence="1 2">
    <name type="scientific">Candidatus Hakubella thermalkaliphila</name>
    <dbReference type="NCBI Taxonomy" id="2754717"/>
    <lineage>
        <taxon>Bacteria</taxon>
        <taxon>Bacillati</taxon>
        <taxon>Actinomycetota</taxon>
        <taxon>Actinomycetota incertae sedis</taxon>
        <taxon>Candidatus Hakubellales</taxon>
        <taxon>Candidatus Hakubellaceae</taxon>
        <taxon>Candidatus Hakubella</taxon>
    </lineage>
</organism>
<dbReference type="PANTHER" id="PTHR34849">
    <property type="entry name" value="SSL5025 PROTEIN"/>
    <property type="match status" value="1"/>
</dbReference>
<dbReference type="PANTHER" id="PTHR34849:SF1">
    <property type="entry name" value="SLR0770 PROTEIN"/>
    <property type="match status" value="1"/>
</dbReference>
<name>A0A6V8PLP3_9ACTN</name>
<accession>A0A6V8PLP3</accession>
<sequence length="101" mass="11675">MGEAIANLEHKYVTVGKDREAISRGTRVKVKNMIIHYKSGMPIEEILEGFPNIAPAQLFDALSYYHDNQQEIEASIRRDDLKEIKKEFKLELQSDGTLKRR</sequence>
<dbReference type="Pfam" id="PF04255">
    <property type="entry name" value="DUF433"/>
    <property type="match status" value="1"/>
</dbReference>
<reference evidence="1 2" key="1">
    <citation type="journal article" date="2020" name="Front. Microbiol.">
        <title>Single-cell genomics of novel Actinobacteria with the Wood-Ljungdahl pathway discovered in a serpentinizing system.</title>
        <authorList>
            <person name="Merino N."/>
            <person name="Kawai M."/>
            <person name="Boyd E.S."/>
            <person name="Colman D.R."/>
            <person name="McGlynn S.E."/>
            <person name="Nealson K.H."/>
            <person name="Kurokawa K."/>
            <person name="Hongoh Y."/>
        </authorList>
    </citation>
    <scope>NUCLEOTIDE SEQUENCE [LARGE SCALE GENOMIC DNA]</scope>
    <source>
        <strain evidence="1 2">S42</strain>
    </source>
</reference>
<dbReference type="EMBL" id="BLSA01000578">
    <property type="protein sequence ID" value="GFP33585.1"/>
    <property type="molecule type" value="Genomic_DNA"/>
</dbReference>
<dbReference type="InterPro" id="IPR036388">
    <property type="entry name" value="WH-like_DNA-bd_sf"/>
</dbReference>
<dbReference type="AlphaFoldDB" id="A0A6V8PLP3"/>
<dbReference type="Gene3D" id="1.10.10.10">
    <property type="entry name" value="Winged helix-like DNA-binding domain superfamily/Winged helix DNA-binding domain"/>
    <property type="match status" value="1"/>
</dbReference>
<evidence type="ECO:0000313" key="2">
    <source>
        <dbReference type="Proteomes" id="UP000568877"/>
    </source>
</evidence>